<evidence type="ECO:0000313" key="5">
    <source>
        <dbReference type="Proteomes" id="UP000186917"/>
    </source>
</evidence>
<comment type="subcellular location">
    <subcellularLocation>
        <location evidence="1">Cell envelope</location>
    </subcellularLocation>
</comment>
<keyword evidence="5" id="KW-1185">Reference proteome</keyword>
<dbReference type="Gene3D" id="2.70.98.70">
    <property type="match status" value="1"/>
</dbReference>
<reference evidence="5" key="1">
    <citation type="submission" date="2017-01" db="EMBL/GenBank/DDBJ databases">
        <authorList>
            <person name="Varghese N."/>
            <person name="Submissions S."/>
        </authorList>
    </citation>
    <scope>NUCLEOTIDE SEQUENCE [LARGE SCALE GENOMIC DNA]</scope>
    <source>
        <strain evidence="5">DSM 21054</strain>
    </source>
</reference>
<evidence type="ECO:0000256" key="2">
    <source>
        <dbReference type="SAM" id="SignalP"/>
    </source>
</evidence>
<dbReference type="InterPro" id="IPR012480">
    <property type="entry name" value="Hepar_II_III_C"/>
</dbReference>
<evidence type="ECO:0000256" key="1">
    <source>
        <dbReference type="ARBA" id="ARBA00004196"/>
    </source>
</evidence>
<gene>
    <name evidence="4" type="ORF">SAMN05421788_112115</name>
</gene>
<dbReference type="STRING" id="477680.SAMN05421788_112115"/>
<dbReference type="GO" id="GO:0030313">
    <property type="term" value="C:cell envelope"/>
    <property type="evidence" value="ECO:0007669"/>
    <property type="project" value="UniProtKB-SubCell"/>
</dbReference>
<dbReference type="Proteomes" id="UP000186917">
    <property type="component" value="Unassembled WGS sequence"/>
</dbReference>
<proteinExistence type="predicted"/>
<organism evidence="4 5">
    <name type="scientific">Filimonas lacunae</name>
    <dbReference type="NCBI Taxonomy" id="477680"/>
    <lineage>
        <taxon>Bacteria</taxon>
        <taxon>Pseudomonadati</taxon>
        <taxon>Bacteroidota</taxon>
        <taxon>Chitinophagia</taxon>
        <taxon>Chitinophagales</taxon>
        <taxon>Chitinophagaceae</taxon>
        <taxon>Filimonas</taxon>
    </lineage>
</organism>
<dbReference type="PANTHER" id="PTHR38045">
    <property type="entry name" value="CHROMOSOME 1, WHOLE GENOME SHOTGUN SEQUENCE"/>
    <property type="match status" value="1"/>
</dbReference>
<dbReference type="GO" id="GO:0016829">
    <property type="term" value="F:lyase activity"/>
    <property type="evidence" value="ECO:0007669"/>
    <property type="project" value="InterPro"/>
</dbReference>
<feature type="chain" id="PRO_5030023125" evidence="2">
    <location>
        <begin position="22"/>
        <end position="654"/>
    </location>
</feature>
<dbReference type="InterPro" id="IPR008929">
    <property type="entry name" value="Chondroitin_lyas"/>
</dbReference>
<accession>A0A173MLE1</accession>
<dbReference type="PANTHER" id="PTHR38045:SF1">
    <property type="entry name" value="HEPARINASE II_III-LIKE PROTEIN"/>
    <property type="match status" value="1"/>
</dbReference>
<dbReference type="SUPFAM" id="SSF48230">
    <property type="entry name" value="Chondroitin AC/alginate lyase"/>
    <property type="match status" value="1"/>
</dbReference>
<keyword evidence="2" id="KW-0732">Signal</keyword>
<feature type="signal peptide" evidence="2">
    <location>
        <begin position="1"/>
        <end position="21"/>
    </location>
</feature>
<dbReference type="RefSeq" id="WP_084206500.1">
    <property type="nucleotide sequence ID" value="NZ_AP017422.1"/>
</dbReference>
<dbReference type="Gene3D" id="1.50.10.100">
    <property type="entry name" value="Chondroitin AC/alginate lyase"/>
    <property type="match status" value="1"/>
</dbReference>
<feature type="domain" description="Heparinase II/III-like C-terminal" evidence="3">
    <location>
        <begin position="437"/>
        <end position="584"/>
    </location>
</feature>
<evidence type="ECO:0000313" key="4">
    <source>
        <dbReference type="EMBL" id="SIT33315.1"/>
    </source>
</evidence>
<dbReference type="OrthoDB" id="9793856at2"/>
<sequence>MKTNVRALCMLLLIAAVAATAWQIVTPSYPQRNYLTNALQGKPVTSYISNIAAWRATQKQTLEQKIAVLPDSVKKTLLKQADAGMAFDWPTLSDSLYLEYKITGNRNHFEDKYNSRRSVLSNLVIGELLTHNGKYMPQIVKGLQVLMEEKTWVAPAHIGMQKAGVGLPDTHEVVIDLYSAITAATVAATQWMLYDQLDAASAGMNKRIAAELDTRIMQPYLQRSDFFWMGLQGQVVNNWNAWINTNVLYTVLCTQQSQVLDDIVPKILKSTDCFINQYPEDGGCDEGPGYWSVAGGKLIRLLALLQSASNGKCNFANKPLLQRMGDYIYKLHIADNYFVNFADAQPVTYPGAESVYYYGSMFGNDTMTHFAAYLFRQNKQRLGNGSLVDFLQQVAMYDKLATTTPGEGLPAVSWLPNLQVLSVRSKGGSTEGLFMAAKGGNNGESHNHNDIGNFVLYVNGRPVIVDAGVGGYTRKTFSKDRYSIWTMQSQWHNCPTINGVMQQDGSKFKATEVSCKHTAQQTRLDMDIAGAYPPEAMVKSWKRSLVFDAAKEQVQVNDNYLLSEYKEATRIHFLTCDQVNEAEPGQLTFTNTKGKVQLLLKYDAGNYTASIEPRPIDDDKMKPTWGNSLYRVSFITKSHQLQGSAGFVFSLPVR</sequence>
<dbReference type="EMBL" id="FTOR01000012">
    <property type="protein sequence ID" value="SIT33315.1"/>
    <property type="molecule type" value="Genomic_DNA"/>
</dbReference>
<dbReference type="AlphaFoldDB" id="A0A173MLE1"/>
<name>A0A173MLE1_9BACT</name>
<dbReference type="Pfam" id="PF07940">
    <property type="entry name" value="Hepar_II_III_C"/>
    <property type="match status" value="1"/>
</dbReference>
<evidence type="ECO:0000259" key="3">
    <source>
        <dbReference type="Pfam" id="PF07940"/>
    </source>
</evidence>
<dbReference type="KEGG" id="fln:FLA_4343"/>
<protein>
    <submittedName>
        <fullName evidence="4">Heparinase II/III-like protein</fullName>
    </submittedName>
</protein>